<dbReference type="SUPFAM" id="SSF110849">
    <property type="entry name" value="ParB/Sulfiredoxin"/>
    <property type="match status" value="1"/>
</dbReference>
<evidence type="ECO:0000256" key="5">
    <source>
        <dbReference type="SAM" id="MobiDB-lite"/>
    </source>
</evidence>
<dbReference type="Pfam" id="PF17762">
    <property type="entry name" value="HTH_ParB"/>
    <property type="match status" value="1"/>
</dbReference>
<accession>A0A7C9HB00</accession>
<keyword evidence="3" id="KW-0238">DNA-binding</keyword>
<dbReference type="GO" id="GO:0005694">
    <property type="term" value="C:chromosome"/>
    <property type="evidence" value="ECO:0007669"/>
    <property type="project" value="TreeGrafter"/>
</dbReference>
<dbReference type="GO" id="GO:0007059">
    <property type="term" value="P:chromosome segregation"/>
    <property type="evidence" value="ECO:0007669"/>
    <property type="project" value="UniProtKB-KW"/>
</dbReference>
<gene>
    <name evidence="7" type="ORF">FH759_07925</name>
</gene>
<dbReference type="NCBIfam" id="TIGR00180">
    <property type="entry name" value="parB_part"/>
    <property type="match status" value="1"/>
</dbReference>
<dbReference type="Gene3D" id="3.90.1530.30">
    <property type="match status" value="1"/>
</dbReference>
<dbReference type="PANTHER" id="PTHR33375:SF1">
    <property type="entry name" value="CHROMOSOME-PARTITIONING PROTEIN PARB-RELATED"/>
    <property type="match status" value="1"/>
</dbReference>
<dbReference type="SMART" id="SM00470">
    <property type="entry name" value="ParB"/>
    <property type="match status" value="1"/>
</dbReference>
<dbReference type="EMBL" id="VENJ01000010">
    <property type="protein sequence ID" value="MTJ04604.1"/>
    <property type="molecule type" value="Genomic_DNA"/>
</dbReference>
<dbReference type="Pfam" id="PF02195">
    <property type="entry name" value="ParB_N"/>
    <property type="match status" value="1"/>
</dbReference>
<evidence type="ECO:0000256" key="4">
    <source>
        <dbReference type="ARBA" id="ARBA00025472"/>
    </source>
</evidence>
<evidence type="ECO:0000313" key="8">
    <source>
        <dbReference type="Proteomes" id="UP000483078"/>
    </source>
</evidence>
<evidence type="ECO:0000256" key="1">
    <source>
        <dbReference type="ARBA" id="ARBA00006295"/>
    </source>
</evidence>
<dbReference type="GO" id="GO:0045881">
    <property type="term" value="P:positive regulation of sporulation resulting in formation of a cellular spore"/>
    <property type="evidence" value="ECO:0007669"/>
    <property type="project" value="TreeGrafter"/>
</dbReference>
<dbReference type="PANTHER" id="PTHR33375">
    <property type="entry name" value="CHROMOSOME-PARTITIONING PROTEIN PARB-RELATED"/>
    <property type="match status" value="1"/>
</dbReference>
<dbReference type="InterPro" id="IPR041468">
    <property type="entry name" value="HTH_ParB/Spo0J"/>
</dbReference>
<reference evidence="7 8" key="1">
    <citation type="submission" date="2019-06" db="EMBL/GenBank/DDBJ databases">
        <title>Enrichment of Autotrophic Halophilic Microorganisms from Red Sea Brine Pool Using Microbial Electrosynthesis System.</title>
        <authorList>
            <person name="Alqahtani M.F."/>
            <person name="Bajracharya S."/>
            <person name="Katuri K.P."/>
            <person name="Ali M."/>
            <person name="Saikaly P.E."/>
        </authorList>
    </citation>
    <scope>NUCLEOTIDE SEQUENCE [LARGE SCALE GENOMIC DNA]</scope>
    <source>
        <strain evidence="7">MES6</strain>
    </source>
</reference>
<name>A0A7C9HB00_9RHOB</name>
<feature type="domain" description="ParB-like N-terminal" evidence="6">
    <location>
        <begin position="40"/>
        <end position="132"/>
    </location>
</feature>
<proteinExistence type="inferred from homology"/>
<dbReference type="RefSeq" id="WP_273249297.1">
    <property type="nucleotide sequence ID" value="NZ_VENJ01000010.1"/>
</dbReference>
<sequence>MSEKKHKNRGLGRGLSALMADVSQAEEAATPAASSGQADRIVPIEKVHPNPDQPRRNFTTSDLEELAASIRQKGVIQPLIVRARAGEDGSFEIVAGERRWRAAQMAKLHELPVLVRDFDDTEVLEIAIIENIQRADLNPIEEAAGYRQLMEKFGHTQEKLSDVLGKSRSHIANLVRLLGLPDEVQTYLRDNKLSAGHARALITADDPVALAKKVVSSGLSVRETENLVRKAATDAKTQQGGQKAAGKGQKPSKDADTKALEGDLSAALGMRVSIQHDENKESGRVTIGYSTLDELDELCRMLSATR</sequence>
<comment type="caution">
    <text evidence="7">The sequence shown here is derived from an EMBL/GenBank/DDBJ whole genome shotgun (WGS) entry which is preliminary data.</text>
</comment>
<organism evidence="7 8">
    <name type="scientific">Sediminimonas qiaohouensis</name>
    <dbReference type="NCBI Taxonomy" id="552061"/>
    <lineage>
        <taxon>Bacteria</taxon>
        <taxon>Pseudomonadati</taxon>
        <taxon>Pseudomonadota</taxon>
        <taxon>Alphaproteobacteria</taxon>
        <taxon>Rhodobacterales</taxon>
        <taxon>Roseobacteraceae</taxon>
        <taxon>Sediminimonas</taxon>
    </lineage>
</organism>
<feature type="compositionally biased region" description="Low complexity" evidence="5">
    <location>
        <begin position="235"/>
        <end position="249"/>
    </location>
</feature>
<feature type="compositionally biased region" description="Basic and acidic residues" evidence="5">
    <location>
        <begin position="42"/>
        <end position="55"/>
    </location>
</feature>
<feature type="region of interest" description="Disordered" evidence="5">
    <location>
        <begin position="232"/>
        <end position="258"/>
    </location>
</feature>
<dbReference type="Pfam" id="PF23552">
    <property type="entry name" value="ParB_C"/>
    <property type="match status" value="1"/>
</dbReference>
<dbReference type="InterPro" id="IPR036086">
    <property type="entry name" value="ParB/Sulfiredoxin_sf"/>
</dbReference>
<dbReference type="FunFam" id="3.90.1530.30:FF:000001">
    <property type="entry name" value="Chromosome partitioning protein ParB"/>
    <property type="match status" value="1"/>
</dbReference>
<dbReference type="Gene3D" id="1.10.10.2830">
    <property type="match status" value="1"/>
</dbReference>
<evidence type="ECO:0000256" key="2">
    <source>
        <dbReference type="ARBA" id="ARBA00022829"/>
    </source>
</evidence>
<dbReference type="GO" id="GO:0003677">
    <property type="term" value="F:DNA binding"/>
    <property type="evidence" value="ECO:0007669"/>
    <property type="project" value="UniProtKB-KW"/>
</dbReference>
<protein>
    <submittedName>
        <fullName evidence="7">ParB/RepB/Spo0J family partition protein</fullName>
    </submittedName>
</protein>
<evidence type="ECO:0000313" key="7">
    <source>
        <dbReference type="EMBL" id="MTJ04604.1"/>
    </source>
</evidence>
<dbReference type="InterPro" id="IPR057240">
    <property type="entry name" value="ParB_dimer_C"/>
</dbReference>
<evidence type="ECO:0000256" key="3">
    <source>
        <dbReference type="ARBA" id="ARBA00023125"/>
    </source>
</evidence>
<dbReference type="CDD" id="cd16393">
    <property type="entry name" value="SPO0J_N"/>
    <property type="match status" value="1"/>
</dbReference>
<dbReference type="InterPro" id="IPR004437">
    <property type="entry name" value="ParB/RepB/Spo0J"/>
</dbReference>
<dbReference type="FunFam" id="1.10.10.2830:FF:000001">
    <property type="entry name" value="Chromosome partitioning protein ParB"/>
    <property type="match status" value="1"/>
</dbReference>
<dbReference type="InterPro" id="IPR050336">
    <property type="entry name" value="Chromosome_partition/occlusion"/>
</dbReference>
<comment type="similarity">
    <text evidence="1">Belongs to the ParB family.</text>
</comment>
<dbReference type="AlphaFoldDB" id="A0A7C9HB00"/>
<dbReference type="InterPro" id="IPR003115">
    <property type="entry name" value="ParB_N"/>
</dbReference>
<dbReference type="Proteomes" id="UP000483078">
    <property type="component" value="Unassembled WGS sequence"/>
</dbReference>
<evidence type="ECO:0000259" key="6">
    <source>
        <dbReference type="SMART" id="SM00470"/>
    </source>
</evidence>
<keyword evidence="2" id="KW-0159">Chromosome partition</keyword>
<feature type="region of interest" description="Disordered" evidence="5">
    <location>
        <begin position="22"/>
        <end position="58"/>
    </location>
</feature>
<comment type="function">
    <text evidence="4">Involved in chromosome partition. Localize to both poles of the predivisional cell following completion of DNA replication. Binds to the DNA origin of replication.</text>
</comment>